<feature type="compositionally biased region" description="Low complexity" evidence="1">
    <location>
        <begin position="16"/>
        <end position="33"/>
    </location>
</feature>
<comment type="caution">
    <text evidence="2">The sequence shown here is derived from an EMBL/GenBank/DDBJ whole genome shotgun (WGS) entry which is preliminary data.</text>
</comment>
<protein>
    <submittedName>
        <fullName evidence="2">Uncharacterized protein</fullName>
    </submittedName>
</protein>
<proteinExistence type="predicted"/>
<feature type="region of interest" description="Disordered" evidence="1">
    <location>
        <begin position="1"/>
        <end position="57"/>
    </location>
</feature>
<dbReference type="Proteomes" id="UP000797356">
    <property type="component" value="Chromosome 10"/>
</dbReference>
<evidence type="ECO:0000313" key="2">
    <source>
        <dbReference type="EMBL" id="KAG1362327.1"/>
    </source>
</evidence>
<organism evidence="2 3">
    <name type="scientific">Cocos nucifera</name>
    <name type="common">Coconut palm</name>
    <dbReference type="NCBI Taxonomy" id="13894"/>
    <lineage>
        <taxon>Eukaryota</taxon>
        <taxon>Viridiplantae</taxon>
        <taxon>Streptophyta</taxon>
        <taxon>Embryophyta</taxon>
        <taxon>Tracheophyta</taxon>
        <taxon>Spermatophyta</taxon>
        <taxon>Magnoliopsida</taxon>
        <taxon>Liliopsida</taxon>
        <taxon>Arecaceae</taxon>
        <taxon>Arecoideae</taxon>
        <taxon>Cocoseae</taxon>
        <taxon>Attaleinae</taxon>
        <taxon>Cocos</taxon>
    </lineage>
</organism>
<sequence length="211" mass="24056">MMPIQSVALVESVPQSSASSSRRSSGRSKISIRMFDCGPDVPKSASPIEVPSDTEDKRKGVDDYHLIHCVDHFAKVIREVRYLSKEAKEKAIQANRRVDDAQLFRLKVEDETRSHRERVKQLEFELAKVEARVLGEREAGKAWAEVAGVEAIEAFHPLKEFSNIKMDFASLSYLQGDIDLKENVRRIFFDLNLDLLKLNDEEVEKVEGRKV</sequence>
<gene>
    <name evidence="2" type="ORF">COCNU_10G005460</name>
</gene>
<dbReference type="AlphaFoldDB" id="A0A8K0IMC0"/>
<dbReference type="EMBL" id="CM017881">
    <property type="protein sequence ID" value="KAG1362327.1"/>
    <property type="molecule type" value="Genomic_DNA"/>
</dbReference>
<keyword evidence="3" id="KW-1185">Reference proteome</keyword>
<accession>A0A8K0IMC0</accession>
<evidence type="ECO:0000256" key="1">
    <source>
        <dbReference type="SAM" id="MobiDB-lite"/>
    </source>
</evidence>
<evidence type="ECO:0000313" key="3">
    <source>
        <dbReference type="Proteomes" id="UP000797356"/>
    </source>
</evidence>
<reference evidence="2" key="1">
    <citation type="journal article" date="2017" name="Gigascience">
        <title>The genome draft of coconut (Cocos nucifera).</title>
        <authorList>
            <person name="Xiao Y."/>
            <person name="Xu P."/>
            <person name="Fan H."/>
            <person name="Baudouin L."/>
            <person name="Xia W."/>
            <person name="Bocs S."/>
            <person name="Xu J."/>
            <person name="Li Q."/>
            <person name="Guo A."/>
            <person name="Zhou L."/>
            <person name="Li J."/>
            <person name="Wu Y."/>
            <person name="Ma Z."/>
            <person name="Armero A."/>
            <person name="Issali A.E."/>
            <person name="Liu N."/>
            <person name="Peng M."/>
            <person name="Yang Y."/>
        </authorList>
    </citation>
    <scope>NUCLEOTIDE SEQUENCE</scope>
    <source>
        <tissue evidence="2">Spear leaf of Hainan Tall coconut</tissue>
    </source>
</reference>
<name>A0A8K0IMC0_COCNU</name>
<reference evidence="2" key="2">
    <citation type="submission" date="2019-07" db="EMBL/GenBank/DDBJ databases">
        <authorList>
            <person name="Yang Y."/>
            <person name="Bocs S."/>
            <person name="Baudouin L."/>
        </authorList>
    </citation>
    <scope>NUCLEOTIDE SEQUENCE</scope>
    <source>
        <tissue evidence="2">Spear leaf of Hainan Tall coconut</tissue>
    </source>
</reference>